<organism evidence="3 4">
    <name type="scientific">Ascobolus immersus RN42</name>
    <dbReference type="NCBI Taxonomy" id="1160509"/>
    <lineage>
        <taxon>Eukaryota</taxon>
        <taxon>Fungi</taxon>
        <taxon>Dikarya</taxon>
        <taxon>Ascomycota</taxon>
        <taxon>Pezizomycotina</taxon>
        <taxon>Pezizomycetes</taxon>
        <taxon>Pezizales</taxon>
        <taxon>Ascobolaceae</taxon>
        <taxon>Ascobolus</taxon>
    </lineage>
</organism>
<feature type="region of interest" description="Disordered" evidence="2">
    <location>
        <begin position="103"/>
        <end position="146"/>
    </location>
</feature>
<dbReference type="EMBL" id="ML119664">
    <property type="protein sequence ID" value="RPA83441.1"/>
    <property type="molecule type" value="Genomic_DNA"/>
</dbReference>
<feature type="compositionally biased region" description="Low complexity" evidence="2">
    <location>
        <begin position="19"/>
        <end position="33"/>
    </location>
</feature>
<feature type="compositionally biased region" description="Polar residues" evidence="2">
    <location>
        <begin position="1"/>
        <end position="11"/>
    </location>
</feature>
<sequence>MDDNSDSSLTPVPSDLEFTPTSTPGPSRTTSLTVDNNDNATQTTSLPTDSTVGAISVTHSGPNVPGTAYDPPAPTQTGGNITDIDYDHNESSRLILDHMNLPGTRVSARPPIPPPPPPPPSPPRYPPPQPIPASVPTNNANTVPEASHPQLPEALAALPASLYNPNDPFYLRLYNPLNPFNPAYSQYNRPPGQWPSLSIPMPNPIGTMHQHPSTPLNIPQFPNHQSQPIRPPSGPMIRVPRVPPDSPLTASSAAGSPEMPARPLARQSVRLASPVLMSQAALNELDTPTEVQKEEAKKQAPAGPVQTPSVEQEEPKEHAEHAESQPQDPAETPSVKQEEPEEHAESQPQGPAETPSVKQQDHPEEDTEPQPQPPVQAPRPPRQESAKDAEYRRKCLELVKQVREMERANDELQKSIMKRKANVQRYALMGKIVGGYTPADEEVEPFGTRGGGRHGRGRGGGPGGRGARGRGRGGATAPAQRKMDGNETDVGDIDSAEEDKADEQTEPMDVDVDREMDGKAEEEEELMEDNKTSNTAVDASSGEPSTGGNHISKGTEEHPQDNDTPLKKSDATAAAPKPGDTEEPGPAAWFPASDRLQFSDRVERTRKWRNGLYGAKK</sequence>
<dbReference type="AlphaFoldDB" id="A0A3N4IGY0"/>
<feature type="compositionally biased region" description="Basic and acidic residues" evidence="2">
    <location>
        <begin position="381"/>
        <end position="392"/>
    </location>
</feature>
<feature type="compositionally biased region" description="Polar residues" evidence="2">
    <location>
        <begin position="532"/>
        <end position="549"/>
    </location>
</feature>
<feature type="compositionally biased region" description="Polar residues" evidence="2">
    <location>
        <begin position="135"/>
        <end position="144"/>
    </location>
</feature>
<feature type="coiled-coil region" evidence="1">
    <location>
        <begin position="395"/>
        <end position="422"/>
    </location>
</feature>
<dbReference type="Proteomes" id="UP000275078">
    <property type="component" value="Unassembled WGS sequence"/>
</dbReference>
<keyword evidence="1" id="KW-0175">Coiled coil</keyword>
<feature type="region of interest" description="Disordered" evidence="2">
    <location>
        <begin position="1"/>
        <end position="86"/>
    </location>
</feature>
<feature type="compositionally biased region" description="Basic and acidic residues" evidence="2">
    <location>
        <begin position="313"/>
        <end position="323"/>
    </location>
</feature>
<evidence type="ECO:0000256" key="1">
    <source>
        <dbReference type="SAM" id="Coils"/>
    </source>
</evidence>
<feature type="region of interest" description="Disordered" evidence="2">
    <location>
        <begin position="437"/>
        <end position="595"/>
    </location>
</feature>
<feature type="compositionally biased region" description="Pro residues" evidence="2">
    <location>
        <begin position="370"/>
        <end position="380"/>
    </location>
</feature>
<feature type="compositionally biased region" description="Acidic residues" evidence="2">
    <location>
        <begin position="486"/>
        <end position="510"/>
    </location>
</feature>
<evidence type="ECO:0000256" key="2">
    <source>
        <dbReference type="SAM" id="MobiDB-lite"/>
    </source>
</evidence>
<keyword evidence="4" id="KW-1185">Reference proteome</keyword>
<proteinExistence type="predicted"/>
<feature type="compositionally biased region" description="Pro residues" evidence="2">
    <location>
        <begin position="110"/>
        <end position="133"/>
    </location>
</feature>
<protein>
    <submittedName>
        <fullName evidence="3">Uncharacterized protein</fullName>
    </submittedName>
</protein>
<evidence type="ECO:0000313" key="3">
    <source>
        <dbReference type="EMBL" id="RPA83441.1"/>
    </source>
</evidence>
<feature type="compositionally biased region" description="Basic and acidic residues" evidence="2">
    <location>
        <begin position="553"/>
        <end position="570"/>
    </location>
</feature>
<feature type="region of interest" description="Disordered" evidence="2">
    <location>
        <begin position="288"/>
        <end position="392"/>
    </location>
</feature>
<accession>A0A3N4IGY0</accession>
<evidence type="ECO:0000313" key="4">
    <source>
        <dbReference type="Proteomes" id="UP000275078"/>
    </source>
</evidence>
<feature type="compositionally biased region" description="Polar residues" evidence="2">
    <location>
        <begin position="211"/>
        <end position="228"/>
    </location>
</feature>
<feature type="region of interest" description="Disordered" evidence="2">
    <location>
        <begin position="211"/>
        <end position="262"/>
    </location>
</feature>
<feature type="compositionally biased region" description="Polar residues" evidence="2">
    <location>
        <begin position="34"/>
        <end position="61"/>
    </location>
</feature>
<reference evidence="3 4" key="1">
    <citation type="journal article" date="2018" name="Nat. Ecol. Evol.">
        <title>Pezizomycetes genomes reveal the molecular basis of ectomycorrhizal truffle lifestyle.</title>
        <authorList>
            <person name="Murat C."/>
            <person name="Payen T."/>
            <person name="Noel B."/>
            <person name="Kuo A."/>
            <person name="Morin E."/>
            <person name="Chen J."/>
            <person name="Kohler A."/>
            <person name="Krizsan K."/>
            <person name="Balestrini R."/>
            <person name="Da Silva C."/>
            <person name="Montanini B."/>
            <person name="Hainaut M."/>
            <person name="Levati E."/>
            <person name="Barry K.W."/>
            <person name="Belfiori B."/>
            <person name="Cichocki N."/>
            <person name="Clum A."/>
            <person name="Dockter R.B."/>
            <person name="Fauchery L."/>
            <person name="Guy J."/>
            <person name="Iotti M."/>
            <person name="Le Tacon F."/>
            <person name="Lindquist E.A."/>
            <person name="Lipzen A."/>
            <person name="Malagnac F."/>
            <person name="Mello A."/>
            <person name="Molinier V."/>
            <person name="Miyauchi S."/>
            <person name="Poulain J."/>
            <person name="Riccioni C."/>
            <person name="Rubini A."/>
            <person name="Sitrit Y."/>
            <person name="Splivallo R."/>
            <person name="Traeger S."/>
            <person name="Wang M."/>
            <person name="Zifcakova L."/>
            <person name="Wipf D."/>
            <person name="Zambonelli A."/>
            <person name="Paolocci F."/>
            <person name="Nowrousian M."/>
            <person name="Ottonello S."/>
            <person name="Baldrian P."/>
            <person name="Spatafora J.W."/>
            <person name="Henrissat B."/>
            <person name="Nagy L.G."/>
            <person name="Aury J.M."/>
            <person name="Wincker P."/>
            <person name="Grigoriev I.V."/>
            <person name="Bonfante P."/>
            <person name="Martin F.M."/>
        </authorList>
    </citation>
    <scope>NUCLEOTIDE SEQUENCE [LARGE SCALE GENOMIC DNA]</scope>
    <source>
        <strain evidence="3 4">RN42</strain>
    </source>
</reference>
<name>A0A3N4IGY0_ASCIM</name>
<gene>
    <name evidence="3" type="ORF">BJ508DRAFT_324480</name>
</gene>